<proteinExistence type="predicted"/>
<keyword evidence="2" id="KW-1185">Reference proteome</keyword>
<dbReference type="SUPFAM" id="SSF52540">
    <property type="entry name" value="P-loop containing nucleoside triphosphate hydrolases"/>
    <property type="match status" value="1"/>
</dbReference>
<name>A0A1Y5SUA9_9RHOB</name>
<dbReference type="InterPro" id="IPR027417">
    <property type="entry name" value="P-loop_NTPase"/>
</dbReference>
<dbReference type="EMBL" id="FWFT01000003">
    <property type="protein sequence ID" value="SLN45319.1"/>
    <property type="molecule type" value="Genomic_DNA"/>
</dbReference>
<organism evidence="1 2">
    <name type="scientific">Pseudooctadecabacter jejudonensis</name>
    <dbReference type="NCBI Taxonomy" id="1391910"/>
    <lineage>
        <taxon>Bacteria</taxon>
        <taxon>Pseudomonadati</taxon>
        <taxon>Pseudomonadota</taxon>
        <taxon>Alphaproteobacteria</taxon>
        <taxon>Rhodobacterales</taxon>
        <taxon>Paracoccaceae</taxon>
        <taxon>Pseudooctadecabacter</taxon>
    </lineage>
</organism>
<accession>A0A1Y5SUA9</accession>
<dbReference type="OrthoDB" id="193997at2"/>
<evidence type="ECO:0000313" key="1">
    <source>
        <dbReference type="EMBL" id="SLN45319.1"/>
    </source>
</evidence>
<dbReference type="Gene3D" id="3.40.50.300">
    <property type="entry name" value="P-loop containing nucleotide triphosphate hydrolases"/>
    <property type="match status" value="1"/>
</dbReference>
<protein>
    <recommendedName>
        <fullName evidence="3">Shikimate kinase</fullName>
    </recommendedName>
</protein>
<dbReference type="RefSeq" id="WP_085864761.1">
    <property type="nucleotide sequence ID" value="NZ_FWFT01000003.1"/>
</dbReference>
<gene>
    <name evidence="1" type="ORF">PSJ8397_02370</name>
</gene>
<evidence type="ECO:0008006" key="3">
    <source>
        <dbReference type="Google" id="ProtNLM"/>
    </source>
</evidence>
<dbReference type="Proteomes" id="UP000193623">
    <property type="component" value="Unassembled WGS sequence"/>
</dbReference>
<dbReference type="AlphaFoldDB" id="A0A1Y5SUA9"/>
<sequence>MSDPPTQQGDFVIILGAPAVGKMTVGQALSKRTGYPLFHNHITIEVAAPYFSYGTPEGRALVGRLRDAFFDAFEASTAQGYIFTFACAYDIPGERDYITSIAARFEARGRRICWVELSAPFETRRIRNQSENRLAHKPTKRDLHWSDTHLRGLEDRHRFTCHVSERASADMLLVNTENLSAESAADRIQTHFGLPDNA</sequence>
<reference evidence="1 2" key="1">
    <citation type="submission" date="2017-03" db="EMBL/GenBank/DDBJ databases">
        <authorList>
            <person name="Afonso C.L."/>
            <person name="Miller P.J."/>
            <person name="Scott M.A."/>
            <person name="Spackman E."/>
            <person name="Goraichik I."/>
            <person name="Dimitrov K.M."/>
            <person name="Suarez D.L."/>
            <person name="Swayne D.E."/>
        </authorList>
    </citation>
    <scope>NUCLEOTIDE SEQUENCE [LARGE SCALE GENOMIC DNA]</scope>
    <source>
        <strain evidence="1 2">CECT 8397</strain>
    </source>
</reference>
<evidence type="ECO:0000313" key="2">
    <source>
        <dbReference type="Proteomes" id="UP000193623"/>
    </source>
</evidence>